<comment type="similarity">
    <text evidence="1">Belongs to the beta-class carbonic anhydrase family.</text>
</comment>
<evidence type="ECO:0000256" key="2">
    <source>
        <dbReference type="ARBA" id="ARBA00012925"/>
    </source>
</evidence>
<dbReference type="InterPro" id="IPR001765">
    <property type="entry name" value="Carbonic_anhydrase"/>
</dbReference>
<dbReference type="OrthoDB" id="9792260at2"/>
<dbReference type="Gene3D" id="3.40.1050.10">
    <property type="entry name" value="Carbonic anhydrase"/>
    <property type="match status" value="1"/>
</dbReference>
<protein>
    <recommendedName>
        <fullName evidence="2">carbonic anhydrase</fullName>
        <ecNumber evidence="2">4.2.1.1</ecNumber>
    </recommendedName>
</protein>
<feature type="binding site" evidence="6">
    <location>
        <position position="38"/>
    </location>
    <ligand>
        <name>Zn(2+)</name>
        <dbReference type="ChEBI" id="CHEBI:29105"/>
    </ligand>
</feature>
<dbReference type="EMBL" id="SLWV01000009">
    <property type="protein sequence ID" value="TCO75170.1"/>
    <property type="molecule type" value="Genomic_DNA"/>
</dbReference>
<dbReference type="PANTHER" id="PTHR43175:SF3">
    <property type="entry name" value="CARBON DISULFIDE HYDROLASE"/>
    <property type="match status" value="1"/>
</dbReference>
<keyword evidence="4 6" id="KW-0862">Zinc</keyword>
<feature type="binding site" evidence="6">
    <location>
        <position position="96"/>
    </location>
    <ligand>
        <name>Zn(2+)</name>
        <dbReference type="ChEBI" id="CHEBI:29105"/>
    </ligand>
</feature>
<dbReference type="SMART" id="SM00947">
    <property type="entry name" value="Pro_CA"/>
    <property type="match status" value="1"/>
</dbReference>
<dbReference type="Proteomes" id="UP000294919">
    <property type="component" value="Unassembled WGS sequence"/>
</dbReference>
<dbReference type="RefSeq" id="WP_132244539.1">
    <property type="nucleotide sequence ID" value="NZ_SLWV01000009.1"/>
</dbReference>
<reference evidence="7 8" key="1">
    <citation type="submission" date="2019-03" db="EMBL/GenBank/DDBJ databases">
        <title>Genomic Encyclopedia of Type Strains, Phase IV (KMG-IV): sequencing the most valuable type-strain genomes for metagenomic binning, comparative biology and taxonomic classification.</title>
        <authorList>
            <person name="Goeker M."/>
        </authorList>
    </citation>
    <scope>NUCLEOTIDE SEQUENCE [LARGE SCALE GENOMIC DNA]</scope>
    <source>
        <strain evidence="7 8">DSM 102940</strain>
    </source>
</reference>
<organism evidence="7 8">
    <name type="scientific">Marinisporobacter balticus</name>
    <dbReference type="NCBI Taxonomy" id="2018667"/>
    <lineage>
        <taxon>Bacteria</taxon>
        <taxon>Bacillati</taxon>
        <taxon>Bacillota</taxon>
        <taxon>Clostridia</taxon>
        <taxon>Peptostreptococcales</taxon>
        <taxon>Thermotaleaceae</taxon>
        <taxon>Marinisporobacter</taxon>
    </lineage>
</organism>
<evidence type="ECO:0000313" key="8">
    <source>
        <dbReference type="Proteomes" id="UP000294919"/>
    </source>
</evidence>
<sequence>MNKLQEMLTHNQSFVKNKTYEKYKATKYPYKKMVIFSCMDTRLTELLPRALNIKNGDAKIISNAGAIITHPFGSIMRSILVAIYELNSEEVFVIGHHGCGMSTINPTNTLEKIIKKGISQDTLSTLEYSGIDLEKWLHGFDCLTSSIKESVSIIKNHPLIPKDVFIHGLLIDPETGALEVVVDGYK</sequence>
<keyword evidence="3 6" id="KW-0479">Metal-binding</keyword>
<comment type="catalytic activity">
    <reaction evidence="5">
        <text>hydrogencarbonate + H(+) = CO2 + H2O</text>
        <dbReference type="Rhea" id="RHEA:10748"/>
        <dbReference type="ChEBI" id="CHEBI:15377"/>
        <dbReference type="ChEBI" id="CHEBI:15378"/>
        <dbReference type="ChEBI" id="CHEBI:16526"/>
        <dbReference type="ChEBI" id="CHEBI:17544"/>
        <dbReference type="EC" id="4.2.1.1"/>
    </reaction>
</comment>
<evidence type="ECO:0000256" key="3">
    <source>
        <dbReference type="ARBA" id="ARBA00022723"/>
    </source>
</evidence>
<feature type="binding site" evidence="6">
    <location>
        <position position="99"/>
    </location>
    <ligand>
        <name>Zn(2+)</name>
        <dbReference type="ChEBI" id="CHEBI:29105"/>
    </ligand>
</feature>
<gene>
    <name evidence="7" type="ORF">EV214_1091</name>
</gene>
<dbReference type="GO" id="GO:0008270">
    <property type="term" value="F:zinc ion binding"/>
    <property type="evidence" value="ECO:0007669"/>
    <property type="project" value="InterPro"/>
</dbReference>
<dbReference type="GO" id="GO:0004089">
    <property type="term" value="F:carbonate dehydratase activity"/>
    <property type="evidence" value="ECO:0007669"/>
    <property type="project" value="UniProtKB-EC"/>
</dbReference>
<evidence type="ECO:0000256" key="1">
    <source>
        <dbReference type="ARBA" id="ARBA00006217"/>
    </source>
</evidence>
<comment type="cofactor">
    <cofactor evidence="6">
        <name>Zn(2+)</name>
        <dbReference type="ChEBI" id="CHEBI:29105"/>
    </cofactor>
    <text evidence="6">Binds 1 zinc ion per subunit.</text>
</comment>
<dbReference type="AlphaFoldDB" id="A0A4V2SBE3"/>
<dbReference type="CDD" id="cd03379">
    <property type="entry name" value="beta_CA_cladeD"/>
    <property type="match status" value="1"/>
</dbReference>
<evidence type="ECO:0000256" key="4">
    <source>
        <dbReference type="ARBA" id="ARBA00022833"/>
    </source>
</evidence>
<dbReference type="EC" id="4.2.1.1" evidence="2"/>
<feature type="binding site" evidence="6">
    <location>
        <position position="40"/>
    </location>
    <ligand>
        <name>Zn(2+)</name>
        <dbReference type="ChEBI" id="CHEBI:29105"/>
    </ligand>
</feature>
<dbReference type="Pfam" id="PF00484">
    <property type="entry name" value="Pro_CA"/>
    <property type="match status" value="1"/>
</dbReference>
<keyword evidence="8" id="KW-1185">Reference proteome</keyword>
<accession>A0A4V2SBE3</accession>
<proteinExistence type="inferred from homology"/>
<comment type="caution">
    <text evidence="7">The sequence shown here is derived from an EMBL/GenBank/DDBJ whole genome shotgun (WGS) entry which is preliminary data.</text>
</comment>
<dbReference type="InterPro" id="IPR036874">
    <property type="entry name" value="Carbonic_anhydrase_sf"/>
</dbReference>
<dbReference type="SUPFAM" id="SSF53056">
    <property type="entry name" value="beta-carbonic anhydrase, cab"/>
    <property type="match status" value="1"/>
</dbReference>
<dbReference type="PANTHER" id="PTHR43175">
    <property type="entry name" value="CARBONIC ANHYDRASE"/>
    <property type="match status" value="1"/>
</dbReference>
<evidence type="ECO:0000256" key="6">
    <source>
        <dbReference type="PIRSR" id="PIRSR601765-1"/>
    </source>
</evidence>
<evidence type="ECO:0000256" key="5">
    <source>
        <dbReference type="ARBA" id="ARBA00048348"/>
    </source>
</evidence>
<evidence type="ECO:0000313" key="7">
    <source>
        <dbReference type="EMBL" id="TCO75170.1"/>
    </source>
</evidence>
<name>A0A4V2SBE3_9FIRM</name>